<keyword evidence="5" id="KW-1185">Reference proteome</keyword>
<organism evidence="4 5">
    <name type="scientific">Desulfovibrio ferrophilus</name>
    <dbReference type="NCBI Taxonomy" id="241368"/>
    <lineage>
        <taxon>Bacteria</taxon>
        <taxon>Pseudomonadati</taxon>
        <taxon>Thermodesulfobacteriota</taxon>
        <taxon>Desulfovibrionia</taxon>
        <taxon>Desulfovibrionales</taxon>
        <taxon>Desulfovibrionaceae</taxon>
        <taxon>Desulfovibrio</taxon>
    </lineage>
</organism>
<dbReference type="CDD" id="cd04647">
    <property type="entry name" value="LbH_MAT_like"/>
    <property type="match status" value="1"/>
</dbReference>
<proteinExistence type="predicted"/>
<evidence type="ECO:0000256" key="1">
    <source>
        <dbReference type="ARBA" id="ARBA00022679"/>
    </source>
</evidence>
<reference evidence="4 5" key="1">
    <citation type="journal article" date="2018" name="Sci. Adv.">
        <title>Multi-heme cytochromes provide a pathway for survival in energy-limited environments.</title>
        <authorList>
            <person name="Deng X."/>
            <person name="Dohmae N."/>
            <person name="Nealson K.H."/>
            <person name="Hashimoto K."/>
            <person name="Okamoto A."/>
        </authorList>
    </citation>
    <scope>NUCLEOTIDE SEQUENCE [LARGE SCALE GENOMIC DNA]</scope>
    <source>
        <strain evidence="4 5">IS5</strain>
    </source>
</reference>
<gene>
    <name evidence="4" type="ORF">DFE_2584</name>
</gene>
<evidence type="ECO:0000256" key="2">
    <source>
        <dbReference type="ARBA" id="ARBA00022737"/>
    </source>
</evidence>
<dbReference type="InterPro" id="IPR001451">
    <property type="entry name" value="Hexapep"/>
</dbReference>
<dbReference type="InterPro" id="IPR051159">
    <property type="entry name" value="Hexapeptide_acetyltransf"/>
</dbReference>
<accession>A0A2Z6B1J2</accession>
<dbReference type="Pfam" id="PF00132">
    <property type="entry name" value="Hexapep"/>
    <property type="match status" value="1"/>
</dbReference>
<dbReference type="InterPro" id="IPR018357">
    <property type="entry name" value="Hexapep_transf_CS"/>
</dbReference>
<dbReference type="SUPFAM" id="SSF51161">
    <property type="entry name" value="Trimeric LpxA-like enzymes"/>
    <property type="match status" value="1"/>
</dbReference>
<keyword evidence="2" id="KW-0677">Repeat</keyword>
<evidence type="ECO:0000313" key="4">
    <source>
        <dbReference type="EMBL" id="BBD09310.1"/>
    </source>
</evidence>
<dbReference type="KEGG" id="dfl:DFE_2584"/>
<dbReference type="PANTHER" id="PTHR23416">
    <property type="entry name" value="SIALIC ACID SYNTHASE-RELATED"/>
    <property type="match status" value="1"/>
</dbReference>
<evidence type="ECO:0000313" key="5">
    <source>
        <dbReference type="Proteomes" id="UP000269883"/>
    </source>
</evidence>
<dbReference type="GO" id="GO:0016746">
    <property type="term" value="F:acyltransferase activity"/>
    <property type="evidence" value="ECO:0007669"/>
    <property type="project" value="UniProtKB-KW"/>
</dbReference>
<keyword evidence="1 4" id="KW-0808">Transferase</keyword>
<dbReference type="Gene3D" id="2.160.10.10">
    <property type="entry name" value="Hexapeptide repeat proteins"/>
    <property type="match status" value="1"/>
</dbReference>
<dbReference type="OrthoDB" id="272049at2"/>
<protein>
    <submittedName>
        <fullName evidence="4">Acetyltransferase</fullName>
    </submittedName>
</protein>
<dbReference type="Proteomes" id="UP000269883">
    <property type="component" value="Chromosome"/>
</dbReference>
<evidence type="ECO:0000256" key="3">
    <source>
        <dbReference type="ARBA" id="ARBA00023315"/>
    </source>
</evidence>
<dbReference type="PANTHER" id="PTHR23416:SF78">
    <property type="entry name" value="LIPOPOLYSACCHARIDE BIOSYNTHESIS O-ACETYL TRANSFERASE WBBJ-RELATED"/>
    <property type="match status" value="1"/>
</dbReference>
<dbReference type="RefSeq" id="WP_126380168.1">
    <property type="nucleotide sequence ID" value="NZ_AP017378.1"/>
</dbReference>
<keyword evidence="3" id="KW-0012">Acyltransferase</keyword>
<sequence length="226" mass="24573">MSSTTHSPTPLEAKFPDVSFGNNVQILGLANTRIGSGSVIADNCWLNVCDRDDQTRMVIGQNVLIGRQSFISSGGQLEIGDHCLFGPQVFVSDADHVVDNITRPYSEQGFTAGRVVVEENCWLGIHAVVTGSIVIGRGSVIAANAVINRDVPPFSIVVGIPARIIKMFNPESNTWEAAVTEQQQQAIMEARTRTPLPSREEYRYILSHTSKQSKLPPLLAGRGECI</sequence>
<name>A0A2Z6B1J2_9BACT</name>
<dbReference type="InterPro" id="IPR011004">
    <property type="entry name" value="Trimer_LpxA-like_sf"/>
</dbReference>
<dbReference type="EMBL" id="AP017378">
    <property type="protein sequence ID" value="BBD09310.1"/>
    <property type="molecule type" value="Genomic_DNA"/>
</dbReference>
<dbReference type="PROSITE" id="PS00101">
    <property type="entry name" value="HEXAPEP_TRANSFERASES"/>
    <property type="match status" value="1"/>
</dbReference>
<dbReference type="AlphaFoldDB" id="A0A2Z6B1J2"/>